<dbReference type="Proteomes" id="UP000029737">
    <property type="component" value="Unassembled WGS sequence"/>
</dbReference>
<organism evidence="1 4">
    <name type="scientific">Actinopolyspora erythraea</name>
    <dbReference type="NCBI Taxonomy" id="414996"/>
    <lineage>
        <taxon>Bacteria</taxon>
        <taxon>Bacillati</taxon>
        <taxon>Actinomycetota</taxon>
        <taxon>Actinomycetes</taxon>
        <taxon>Actinopolysporales</taxon>
        <taxon>Actinopolysporaceae</taxon>
        <taxon>Actinopolyspora</taxon>
    </lineage>
</organism>
<evidence type="ECO:0000313" key="3">
    <source>
        <dbReference type="Proteomes" id="UP000029737"/>
    </source>
</evidence>
<dbReference type="HOGENOM" id="CLU_2550672_0_0_11"/>
<dbReference type="KEGG" id="aey:CDG81_18725"/>
<protein>
    <submittedName>
        <fullName evidence="1">Uncharacterized protein</fullName>
    </submittedName>
</protein>
<evidence type="ECO:0000313" key="4">
    <source>
        <dbReference type="Proteomes" id="UP000215043"/>
    </source>
</evidence>
<dbReference type="Proteomes" id="UP000215043">
    <property type="component" value="Chromosome"/>
</dbReference>
<dbReference type="AlphaFoldDB" id="A0A099D826"/>
<proteinExistence type="predicted"/>
<sequence length="82" mass="8815">MLDEIRGQLQQIIDTTTAGELQAIQTVLDELRGQLHQVAGTSANDDVRQASRLFGIAHDKTGEAAQAAMQAAEHVRSFSAVL</sequence>
<dbReference type="OrthoDB" id="5194674at2"/>
<reference evidence="2 3" key="1">
    <citation type="journal article" date="2014" name="PLoS ONE">
        <title>Identification and Characterization of a New Erythromycin Biosynthetic Gene Cluster in Actinopolyspora erythraea YIM90600, a Novel Erythronolide-Producing Halophilic Actinomycete Isolated from Salt Field.</title>
        <authorList>
            <person name="Chen D."/>
            <person name="Feng J."/>
            <person name="Huang L."/>
            <person name="Zhang Q."/>
            <person name="Wu J."/>
            <person name="Zhu X."/>
            <person name="Duan Y."/>
            <person name="Xu Z."/>
        </authorList>
    </citation>
    <scope>NUCLEOTIDE SEQUENCE [LARGE SCALE GENOMIC DNA]</scope>
    <source>
        <strain evidence="2 3">YIM90600</strain>
    </source>
</reference>
<gene>
    <name evidence="1" type="ORF">CDG81_18725</name>
    <name evidence="2" type="ORF">IL38_06190</name>
</gene>
<dbReference type="EMBL" id="JPMV01000012">
    <property type="protein sequence ID" value="KGI82318.1"/>
    <property type="molecule type" value="Genomic_DNA"/>
</dbReference>
<evidence type="ECO:0000313" key="1">
    <source>
        <dbReference type="EMBL" id="ASU79960.1"/>
    </source>
</evidence>
<evidence type="ECO:0000313" key="2">
    <source>
        <dbReference type="EMBL" id="KGI82318.1"/>
    </source>
</evidence>
<dbReference type="eggNOG" id="ENOG5030QWK">
    <property type="taxonomic scope" value="Bacteria"/>
</dbReference>
<keyword evidence="3" id="KW-1185">Reference proteome</keyword>
<reference evidence="1 4" key="2">
    <citation type="submission" date="2017-08" db="EMBL/GenBank/DDBJ databases">
        <title>The complete genome sequence of moderately halophilic actinomycete Actinopolyspora erythraea YIM 90600, the producer of novel erythromycin, novel actinopolysporins A-C and tubercidin.</title>
        <authorList>
            <person name="Yin M."/>
            <person name="Tang S."/>
        </authorList>
    </citation>
    <scope>NUCLEOTIDE SEQUENCE [LARGE SCALE GENOMIC DNA]</scope>
    <source>
        <strain evidence="1 4">YIM 90600</strain>
    </source>
</reference>
<dbReference type="EMBL" id="CP022752">
    <property type="protein sequence ID" value="ASU79960.1"/>
    <property type="molecule type" value="Genomic_DNA"/>
</dbReference>
<name>A0A099D826_9ACTN</name>
<accession>A0A099D826</accession>